<evidence type="ECO:0000256" key="1">
    <source>
        <dbReference type="SAM" id="MobiDB-lite"/>
    </source>
</evidence>
<accession>A0A9Q5HVM6</accession>
<dbReference type="Proteomes" id="UP000757232">
    <property type="component" value="Unassembled WGS sequence"/>
</dbReference>
<dbReference type="SUPFAM" id="SSF51055">
    <property type="entry name" value="Carbohydrate binding domain"/>
    <property type="match status" value="1"/>
</dbReference>
<evidence type="ECO:0000256" key="2">
    <source>
        <dbReference type="SAM" id="Phobius"/>
    </source>
</evidence>
<feature type="region of interest" description="Disordered" evidence="1">
    <location>
        <begin position="1"/>
        <end position="81"/>
    </location>
</feature>
<keyword evidence="2" id="KW-1133">Transmembrane helix</keyword>
<name>A0A9Q5HVM6_SANBA</name>
<feature type="compositionally biased region" description="Polar residues" evidence="1">
    <location>
        <begin position="67"/>
        <end position="81"/>
    </location>
</feature>
<dbReference type="AlphaFoldDB" id="A0A9Q5HVM6"/>
<reference evidence="3" key="1">
    <citation type="submission" date="2016-06" db="EMBL/GenBank/DDBJ databases">
        <title>Draft Genome sequence of the fungus Inonotus baumii.</title>
        <authorList>
            <person name="Zhu H."/>
            <person name="Lin W."/>
        </authorList>
    </citation>
    <scope>NUCLEOTIDE SEQUENCE</scope>
    <source>
        <strain evidence="3">821</strain>
    </source>
</reference>
<organism evidence="3 4">
    <name type="scientific">Sanghuangporus baumii</name>
    <name type="common">Phellinus baumii</name>
    <dbReference type="NCBI Taxonomy" id="108892"/>
    <lineage>
        <taxon>Eukaryota</taxon>
        <taxon>Fungi</taxon>
        <taxon>Dikarya</taxon>
        <taxon>Basidiomycota</taxon>
        <taxon>Agaricomycotina</taxon>
        <taxon>Agaricomycetes</taxon>
        <taxon>Hymenochaetales</taxon>
        <taxon>Hymenochaetaceae</taxon>
        <taxon>Sanghuangporus</taxon>
    </lineage>
</organism>
<dbReference type="GO" id="GO:0005576">
    <property type="term" value="C:extracellular region"/>
    <property type="evidence" value="ECO:0007669"/>
    <property type="project" value="InterPro"/>
</dbReference>
<dbReference type="PANTHER" id="PTHR31649:SF1">
    <property type="entry name" value="FARNESOIC ACID O-METHYL TRANSFERASE DOMAIN-CONTAINING PROTEIN"/>
    <property type="match status" value="1"/>
</dbReference>
<proteinExistence type="predicted"/>
<keyword evidence="2" id="KW-0472">Membrane</keyword>
<dbReference type="GO" id="GO:0005975">
    <property type="term" value="P:carbohydrate metabolic process"/>
    <property type="evidence" value="ECO:0007669"/>
    <property type="project" value="InterPro"/>
</dbReference>
<gene>
    <name evidence="3" type="ORF">A7U60_g6020</name>
</gene>
<protein>
    <submittedName>
        <fullName evidence="3">Uncharacterized protein</fullName>
    </submittedName>
</protein>
<dbReference type="EMBL" id="LNZH02000198">
    <property type="protein sequence ID" value="OCB86847.1"/>
    <property type="molecule type" value="Genomic_DNA"/>
</dbReference>
<keyword evidence="4" id="KW-1185">Reference proteome</keyword>
<dbReference type="PANTHER" id="PTHR31649">
    <property type="entry name" value="AGAP009604-PA"/>
    <property type="match status" value="1"/>
</dbReference>
<dbReference type="OrthoDB" id="2142040at2759"/>
<evidence type="ECO:0000313" key="3">
    <source>
        <dbReference type="EMBL" id="OCB86847.1"/>
    </source>
</evidence>
<dbReference type="GO" id="GO:0004553">
    <property type="term" value="F:hydrolase activity, hydrolyzing O-glycosyl compounds"/>
    <property type="evidence" value="ECO:0007669"/>
    <property type="project" value="InterPro"/>
</dbReference>
<sequence>MSDRKRYKNIQGHRSQPDWPPNATPALWEDIGDSYSGGAAQPPRYAPQYQQPQQPEQRPPPPEKWQSAPTAPNSGYTADNGVQVQEEETKKKWYDLDDNKKDALLAGGLALGLGALAGGVYYAHEKHKKGGEEAKAQAWEIQNWMIAARQRTEEYLRNGPRAPTTWVYSEFLDRPEIRSSLILGGEEDGETWNIARAPHIGGLQPGKARPGVGAYFGFGHEAIHVKQYEVLVGDPRAVRWVPMSGTFSFDKLGARAVEGGREDDGTPLVIARARAKERSGILGIGGGGQEGLFPGKASPKLSGAYVTVGDKEVKVEDYEVLCYA</sequence>
<dbReference type="SMART" id="SM00696">
    <property type="entry name" value="DM9"/>
    <property type="match status" value="2"/>
</dbReference>
<dbReference type="InterPro" id="IPR006616">
    <property type="entry name" value="DM9_repeat"/>
</dbReference>
<evidence type="ECO:0000313" key="4">
    <source>
        <dbReference type="Proteomes" id="UP000757232"/>
    </source>
</evidence>
<dbReference type="InterPro" id="IPR036573">
    <property type="entry name" value="CBM_sf_5/12"/>
</dbReference>
<feature type="compositionally biased region" description="Low complexity" evidence="1">
    <location>
        <begin position="40"/>
        <end position="56"/>
    </location>
</feature>
<dbReference type="Gene3D" id="2.10.10.20">
    <property type="entry name" value="Carbohydrate-binding module superfamily 5/12"/>
    <property type="match status" value="1"/>
</dbReference>
<dbReference type="GO" id="GO:0030246">
    <property type="term" value="F:carbohydrate binding"/>
    <property type="evidence" value="ECO:0007669"/>
    <property type="project" value="InterPro"/>
</dbReference>
<keyword evidence="2" id="KW-0812">Transmembrane</keyword>
<comment type="caution">
    <text evidence="3">The sequence shown here is derived from an EMBL/GenBank/DDBJ whole genome shotgun (WGS) entry which is preliminary data.</text>
</comment>
<feature type="transmembrane region" description="Helical" evidence="2">
    <location>
        <begin position="103"/>
        <end position="123"/>
    </location>
</feature>
<dbReference type="Pfam" id="PF11901">
    <property type="entry name" value="DM9"/>
    <property type="match status" value="1"/>
</dbReference>